<keyword evidence="2" id="KW-1185">Reference proteome</keyword>
<protein>
    <submittedName>
        <fullName evidence="1">Uncharacterized protein</fullName>
    </submittedName>
</protein>
<reference evidence="2" key="1">
    <citation type="journal article" date="2016" name="Nat. Commun.">
        <title>The Gonium pectorale genome demonstrates co-option of cell cycle regulation during the evolution of multicellularity.</title>
        <authorList>
            <person name="Hanschen E.R."/>
            <person name="Marriage T.N."/>
            <person name="Ferris P.J."/>
            <person name="Hamaji T."/>
            <person name="Toyoda A."/>
            <person name="Fujiyama A."/>
            <person name="Neme R."/>
            <person name="Noguchi H."/>
            <person name="Minakuchi Y."/>
            <person name="Suzuki M."/>
            <person name="Kawai-Toyooka H."/>
            <person name="Smith D.R."/>
            <person name="Sparks H."/>
            <person name="Anderson J."/>
            <person name="Bakaric R."/>
            <person name="Luria V."/>
            <person name="Karger A."/>
            <person name="Kirschner M.W."/>
            <person name="Durand P.M."/>
            <person name="Michod R.E."/>
            <person name="Nozaki H."/>
            <person name="Olson B.J."/>
        </authorList>
    </citation>
    <scope>NUCLEOTIDE SEQUENCE [LARGE SCALE GENOMIC DNA]</scope>
    <source>
        <strain evidence="2">NIES-2863</strain>
    </source>
</reference>
<dbReference type="Proteomes" id="UP000075714">
    <property type="component" value="Unassembled WGS sequence"/>
</dbReference>
<dbReference type="AlphaFoldDB" id="A0A150G4D6"/>
<name>A0A150G4D6_GONPE</name>
<gene>
    <name evidence="1" type="ORF">GPECTOR_63g10</name>
</gene>
<organism evidence="1 2">
    <name type="scientific">Gonium pectorale</name>
    <name type="common">Green alga</name>
    <dbReference type="NCBI Taxonomy" id="33097"/>
    <lineage>
        <taxon>Eukaryota</taxon>
        <taxon>Viridiplantae</taxon>
        <taxon>Chlorophyta</taxon>
        <taxon>core chlorophytes</taxon>
        <taxon>Chlorophyceae</taxon>
        <taxon>CS clade</taxon>
        <taxon>Chlamydomonadales</taxon>
        <taxon>Volvocaceae</taxon>
        <taxon>Gonium</taxon>
    </lineage>
</organism>
<sequence length="208" mass="21748">MSPLFPQPPRTRTDSCSAWALMVEASCQALEAVVGPFLEGALQELFGETWERELHAQGLGLPPFCAATCAELVGRCKALQERLPITIHKRVEAVGKAAAGLRSSPSSLEPEDVAAAHAAMRGMTQDCLKAMKLPSLLGAGSRQFRAFTAELMPHAESALTYFDMLMQDCVEAAAARAEVRALCAAASEGGAAPALALEAPPSAVSVGA</sequence>
<comment type="caution">
    <text evidence="1">The sequence shown here is derived from an EMBL/GenBank/DDBJ whole genome shotgun (WGS) entry which is preliminary data.</text>
</comment>
<evidence type="ECO:0000313" key="1">
    <source>
        <dbReference type="EMBL" id="KXZ44681.1"/>
    </source>
</evidence>
<dbReference type="OrthoDB" id="538883at2759"/>
<proteinExistence type="predicted"/>
<evidence type="ECO:0000313" key="2">
    <source>
        <dbReference type="Proteomes" id="UP000075714"/>
    </source>
</evidence>
<accession>A0A150G4D6</accession>
<dbReference type="EMBL" id="LSYV01000064">
    <property type="protein sequence ID" value="KXZ44681.1"/>
    <property type="molecule type" value="Genomic_DNA"/>
</dbReference>